<proteinExistence type="predicted"/>
<dbReference type="AlphaFoldDB" id="A0A0A8XZS4"/>
<organism evidence="2">
    <name type="scientific">Arundo donax</name>
    <name type="common">Giant reed</name>
    <name type="synonym">Donax arundinaceus</name>
    <dbReference type="NCBI Taxonomy" id="35708"/>
    <lineage>
        <taxon>Eukaryota</taxon>
        <taxon>Viridiplantae</taxon>
        <taxon>Streptophyta</taxon>
        <taxon>Embryophyta</taxon>
        <taxon>Tracheophyta</taxon>
        <taxon>Spermatophyta</taxon>
        <taxon>Magnoliopsida</taxon>
        <taxon>Liliopsida</taxon>
        <taxon>Poales</taxon>
        <taxon>Poaceae</taxon>
        <taxon>PACMAD clade</taxon>
        <taxon>Arundinoideae</taxon>
        <taxon>Arundineae</taxon>
        <taxon>Arundo</taxon>
    </lineage>
</organism>
<reference evidence="2" key="1">
    <citation type="submission" date="2014-09" db="EMBL/GenBank/DDBJ databases">
        <authorList>
            <person name="Magalhaes I.L.F."/>
            <person name="Oliveira U."/>
            <person name="Santos F.R."/>
            <person name="Vidigal T.H.D.A."/>
            <person name="Brescovit A.D."/>
            <person name="Santos A.J."/>
        </authorList>
    </citation>
    <scope>NUCLEOTIDE SEQUENCE</scope>
    <source>
        <tissue evidence="2">Shoot tissue taken approximately 20 cm above the soil surface</tissue>
    </source>
</reference>
<sequence>MELDDQPNHDGAGIAGSDQAQAQRKNRPYLPTNLRTGWVVNIYQRIFRPSAVLQRTPIRRGLVVKAQLLS</sequence>
<accession>A0A0A8XZS4</accession>
<evidence type="ECO:0000313" key="2">
    <source>
        <dbReference type="EMBL" id="JAD17192.1"/>
    </source>
</evidence>
<feature type="region of interest" description="Disordered" evidence="1">
    <location>
        <begin position="1"/>
        <end position="28"/>
    </location>
</feature>
<evidence type="ECO:0000256" key="1">
    <source>
        <dbReference type="SAM" id="MobiDB-lite"/>
    </source>
</evidence>
<protein>
    <submittedName>
        <fullName evidence="2">Uncharacterized protein</fullName>
    </submittedName>
</protein>
<name>A0A0A8XZS4_ARUDO</name>
<reference evidence="2" key="2">
    <citation type="journal article" date="2015" name="Data Brief">
        <title>Shoot transcriptome of the giant reed, Arundo donax.</title>
        <authorList>
            <person name="Barrero R.A."/>
            <person name="Guerrero F.D."/>
            <person name="Moolhuijzen P."/>
            <person name="Goolsby J.A."/>
            <person name="Tidwell J."/>
            <person name="Bellgard S.E."/>
            <person name="Bellgard M.I."/>
        </authorList>
    </citation>
    <scope>NUCLEOTIDE SEQUENCE</scope>
    <source>
        <tissue evidence="2">Shoot tissue taken approximately 20 cm above the soil surface</tissue>
    </source>
</reference>
<dbReference type="EMBL" id="GBRH01280703">
    <property type="protein sequence ID" value="JAD17192.1"/>
    <property type="molecule type" value="Transcribed_RNA"/>
</dbReference>